<sequence length="216" mass="25533">MLCQKMSSLTMKLKAKQQKCCFQRRNRQFTNILMLSIIWTMLFTQTMARPNLETLLSSKPTNDVVQEEQQQEDLFLNEIMTNTNGEKLFNKLKRYHHNQPNYLNKWPGLRDLVLTLDYNDNNGLEESNEFFNTKFFERLRQLASTNSDSYDEDVREENTNLMPLKGLKSSSASMSANQLTFKDHNIKKNVQYMSPCHFKICNMGRKRNARLFTNNY</sequence>
<reference evidence="1 2" key="1">
    <citation type="journal article" date="2015" name="Nat. Commun.">
        <title>Lucilia cuprina genome unlocks parasitic fly biology to underpin future interventions.</title>
        <authorList>
            <person name="Anstead C.A."/>
            <person name="Korhonen P.K."/>
            <person name="Young N.D."/>
            <person name="Hall R.S."/>
            <person name="Jex A.R."/>
            <person name="Murali S.C."/>
            <person name="Hughes D.S."/>
            <person name="Lee S.F."/>
            <person name="Perry T."/>
            <person name="Stroehlein A.J."/>
            <person name="Ansell B.R."/>
            <person name="Breugelmans B."/>
            <person name="Hofmann A."/>
            <person name="Qu J."/>
            <person name="Dugan S."/>
            <person name="Lee S.L."/>
            <person name="Chao H."/>
            <person name="Dinh H."/>
            <person name="Han Y."/>
            <person name="Doddapaneni H.V."/>
            <person name="Worley K.C."/>
            <person name="Muzny D.M."/>
            <person name="Ioannidis P."/>
            <person name="Waterhouse R.M."/>
            <person name="Zdobnov E.M."/>
            <person name="James P.J."/>
            <person name="Bagnall N.H."/>
            <person name="Kotze A.C."/>
            <person name="Gibbs R.A."/>
            <person name="Richards S."/>
            <person name="Batterham P."/>
            <person name="Gasser R.B."/>
        </authorList>
    </citation>
    <scope>NUCLEOTIDE SEQUENCE [LARGE SCALE GENOMIC DNA]</scope>
    <source>
        <strain evidence="1 2">LS</strain>
        <tissue evidence="1">Full body</tissue>
    </source>
</reference>
<evidence type="ECO:0000313" key="2">
    <source>
        <dbReference type="Proteomes" id="UP000037069"/>
    </source>
</evidence>
<dbReference type="AlphaFoldDB" id="A0A0L0BVI7"/>
<name>A0A0L0BVI7_LUCCU</name>
<keyword evidence="2" id="KW-1185">Reference proteome</keyword>
<dbReference type="OrthoDB" id="6340140at2759"/>
<accession>A0A0L0BVI7</accession>
<dbReference type="OMA" id="IMTNTNG"/>
<dbReference type="EMBL" id="JRES01001274">
    <property type="protein sequence ID" value="KNC24036.1"/>
    <property type="molecule type" value="Genomic_DNA"/>
</dbReference>
<proteinExistence type="predicted"/>
<organism evidence="1 2">
    <name type="scientific">Lucilia cuprina</name>
    <name type="common">Green bottle fly</name>
    <name type="synonym">Australian sheep blowfly</name>
    <dbReference type="NCBI Taxonomy" id="7375"/>
    <lineage>
        <taxon>Eukaryota</taxon>
        <taxon>Metazoa</taxon>
        <taxon>Ecdysozoa</taxon>
        <taxon>Arthropoda</taxon>
        <taxon>Hexapoda</taxon>
        <taxon>Insecta</taxon>
        <taxon>Pterygota</taxon>
        <taxon>Neoptera</taxon>
        <taxon>Endopterygota</taxon>
        <taxon>Diptera</taxon>
        <taxon>Brachycera</taxon>
        <taxon>Muscomorpha</taxon>
        <taxon>Oestroidea</taxon>
        <taxon>Calliphoridae</taxon>
        <taxon>Luciliinae</taxon>
        <taxon>Lucilia</taxon>
    </lineage>
</organism>
<comment type="caution">
    <text evidence="1">The sequence shown here is derived from an EMBL/GenBank/DDBJ whole genome shotgun (WGS) entry which is preliminary data.</text>
</comment>
<gene>
    <name evidence="1" type="ORF">FF38_04675</name>
</gene>
<dbReference type="Proteomes" id="UP000037069">
    <property type="component" value="Unassembled WGS sequence"/>
</dbReference>
<protein>
    <submittedName>
        <fullName evidence="1">Uncharacterized protein</fullName>
    </submittedName>
</protein>
<evidence type="ECO:0000313" key="1">
    <source>
        <dbReference type="EMBL" id="KNC24036.1"/>
    </source>
</evidence>